<gene>
    <name evidence="1" type="ORF">DC3_15060</name>
</gene>
<sequence>MHVWVGMTVPSVSQVCTNWGVAVGPVKLDPRAEQHGRLLKEWREDRGIKRTELIKMLADQGVTLSYDYVNKIEGGTRALSGVDIEIREAWRHILGVSQEEWEEKTGLKVMDLIPEPSPLTFEYEKLLPIPATLQKAIDEFGEEYPDLFDPAWQRTLAGLRFEDGMAVGPQTPEHWVDQYLLLKKFRRHVK</sequence>
<accession>A0A511N025</accession>
<evidence type="ECO:0000313" key="1">
    <source>
        <dbReference type="EMBL" id="GEM45871.1"/>
    </source>
</evidence>
<keyword evidence="2" id="KW-1185">Reference proteome</keyword>
<dbReference type="EMBL" id="BJXB01000005">
    <property type="protein sequence ID" value="GEM45871.1"/>
    <property type="molecule type" value="Genomic_DNA"/>
</dbReference>
<proteinExistence type="predicted"/>
<comment type="caution">
    <text evidence="1">The sequence shown here is derived from an EMBL/GenBank/DDBJ whole genome shotgun (WGS) entry which is preliminary data.</text>
</comment>
<dbReference type="AlphaFoldDB" id="A0A511N025"/>
<protein>
    <submittedName>
        <fullName evidence="1">Uncharacterized protein</fullName>
    </submittedName>
</protein>
<dbReference type="CDD" id="cd00093">
    <property type="entry name" value="HTH_XRE"/>
    <property type="match status" value="1"/>
</dbReference>
<reference evidence="1 2" key="1">
    <citation type="submission" date="2019-07" db="EMBL/GenBank/DDBJ databases">
        <title>Whole genome shotgun sequence of Deinococcus cellulosilyticus NBRC 106333.</title>
        <authorList>
            <person name="Hosoyama A."/>
            <person name="Uohara A."/>
            <person name="Ohji S."/>
            <person name="Ichikawa N."/>
        </authorList>
    </citation>
    <scope>NUCLEOTIDE SEQUENCE [LARGE SCALE GENOMIC DNA]</scope>
    <source>
        <strain evidence="1 2">NBRC 106333</strain>
    </source>
</reference>
<evidence type="ECO:0000313" key="2">
    <source>
        <dbReference type="Proteomes" id="UP000321306"/>
    </source>
</evidence>
<organism evidence="1 2">
    <name type="scientific">Deinococcus cellulosilyticus (strain DSM 18568 / NBRC 106333 / KACC 11606 / 5516J-15)</name>
    <dbReference type="NCBI Taxonomy" id="1223518"/>
    <lineage>
        <taxon>Bacteria</taxon>
        <taxon>Thermotogati</taxon>
        <taxon>Deinococcota</taxon>
        <taxon>Deinococci</taxon>
        <taxon>Deinococcales</taxon>
        <taxon>Deinococcaceae</taxon>
        <taxon>Deinococcus</taxon>
    </lineage>
</organism>
<dbReference type="InterPro" id="IPR001387">
    <property type="entry name" value="Cro/C1-type_HTH"/>
</dbReference>
<dbReference type="Proteomes" id="UP000321306">
    <property type="component" value="Unassembled WGS sequence"/>
</dbReference>
<name>A0A511N025_DEIC1</name>